<dbReference type="SUPFAM" id="SSF53720">
    <property type="entry name" value="ALDH-like"/>
    <property type="match status" value="1"/>
</dbReference>
<reference evidence="2" key="2">
    <citation type="journal article" date="2014" name="ISME J.">
        <title>Microbial stratification in low pH oxic and suboxic macroscopic growths along an acid mine drainage.</title>
        <authorList>
            <person name="Mendez-Garcia C."/>
            <person name="Mesa V."/>
            <person name="Sprenger R.R."/>
            <person name="Richter M."/>
            <person name="Diez M.S."/>
            <person name="Solano J."/>
            <person name="Bargiela R."/>
            <person name="Golyshina O.V."/>
            <person name="Manteca A."/>
            <person name="Ramos J.L."/>
            <person name="Gallego J.R."/>
            <person name="Llorente I."/>
            <person name="Martins Dos Santos V.A."/>
            <person name="Jensen O.N."/>
            <person name="Pelaez A.I."/>
            <person name="Sanchez J."/>
            <person name="Ferrer M."/>
        </authorList>
    </citation>
    <scope>NUCLEOTIDE SEQUENCE</scope>
</reference>
<dbReference type="InterPro" id="IPR016161">
    <property type="entry name" value="Ald_DH/histidinol_DH"/>
</dbReference>
<dbReference type="Gene3D" id="3.40.605.10">
    <property type="entry name" value="Aldehyde Dehydrogenase, Chain A, domain 1"/>
    <property type="match status" value="1"/>
</dbReference>
<dbReference type="InterPro" id="IPR015590">
    <property type="entry name" value="Aldehyde_DH_dom"/>
</dbReference>
<feature type="domain" description="Aldehyde dehydrogenase" evidence="1">
    <location>
        <begin position="32"/>
        <end position="145"/>
    </location>
</feature>
<reference evidence="2" key="1">
    <citation type="submission" date="2013-08" db="EMBL/GenBank/DDBJ databases">
        <authorList>
            <person name="Mendez C."/>
            <person name="Richter M."/>
            <person name="Ferrer M."/>
            <person name="Sanchez J."/>
        </authorList>
    </citation>
    <scope>NUCLEOTIDE SEQUENCE</scope>
</reference>
<protein>
    <submittedName>
        <fullName evidence="2">Aldehyde dehydrogenase domain protein</fullName>
        <ecNumber evidence="2">1.-.-.-</ecNumber>
    </submittedName>
</protein>
<dbReference type="InterPro" id="IPR016162">
    <property type="entry name" value="Ald_DH_N"/>
</dbReference>
<evidence type="ECO:0000313" key="2">
    <source>
        <dbReference type="EMBL" id="EQD74633.1"/>
    </source>
</evidence>
<comment type="caution">
    <text evidence="2">The sequence shown here is derived from an EMBL/GenBank/DDBJ whole genome shotgun (WGS) entry which is preliminary data.</text>
</comment>
<dbReference type="Pfam" id="PF00171">
    <property type="entry name" value="Aldedh"/>
    <property type="match status" value="1"/>
</dbReference>
<dbReference type="EC" id="1.-.-.-" evidence="2"/>
<dbReference type="GO" id="GO:0016491">
    <property type="term" value="F:oxidoreductase activity"/>
    <property type="evidence" value="ECO:0007669"/>
    <property type="project" value="UniProtKB-KW"/>
</dbReference>
<evidence type="ECO:0000259" key="1">
    <source>
        <dbReference type="Pfam" id="PF00171"/>
    </source>
</evidence>
<dbReference type="PANTHER" id="PTHR11699">
    <property type="entry name" value="ALDEHYDE DEHYDROGENASE-RELATED"/>
    <property type="match status" value="1"/>
</dbReference>
<keyword evidence="2" id="KW-0560">Oxidoreductase</keyword>
<name>T1C1A7_9ZZZZ</name>
<dbReference type="AlphaFoldDB" id="T1C1A7"/>
<gene>
    <name evidence="2" type="ORF">B1A_04375</name>
</gene>
<dbReference type="EMBL" id="AUZX01003172">
    <property type="protein sequence ID" value="EQD74633.1"/>
    <property type="molecule type" value="Genomic_DNA"/>
</dbReference>
<sequence length="149" mass="16425">MNEKQTEWHTLSRTVSLPTQAFIDGQFSFAADGRTFAVIDPSRGTPLVNLPALCQSDVDRAVRAARGAFESGLWSAMAPRARKKVLQKLAELIAARREELALLDSMAMGMPVSISSAYCVQWAINSFEWFGEAIDKLYDEVAPTDQSVL</sequence>
<accession>T1C1A7</accession>
<organism evidence="2">
    <name type="scientific">mine drainage metagenome</name>
    <dbReference type="NCBI Taxonomy" id="410659"/>
    <lineage>
        <taxon>unclassified sequences</taxon>
        <taxon>metagenomes</taxon>
        <taxon>ecological metagenomes</taxon>
    </lineage>
</organism>
<proteinExistence type="predicted"/>
<feature type="non-terminal residue" evidence="2">
    <location>
        <position position="149"/>
    </location>
</feature>